<dbReference type="GO" id="GO:0000156">
    <property type="term" value="F:phosphorelay response regulator activity"/>
    <property type="evidence" value="ECO:0007669"/>
    <property type="project" value="InterPro"/>
</dbReference>
<dbReference type="Gene3D" id="3.40.50.2300">
    <property type="match status" value="1"/>
</dbReference>
<dbReference type="Gene3D" id="2.40.50.1020">
    <property type="entry name" value="LytTr DNA-binding domain"/>
    <property type="match status" value="1"/>
</dbReference>
<dbReference type="Pfam" id="PF04397">
    <property type="entry name" value="LytTR"/>
    <property type="match status" value="1"/>
</dbReference>
<dbReference type="InterPro" id="IPR046947">
    <property type="entry name" value="LytR-like"/>
</dbReference>
<feature type="modified residue" description="4-aspartylphosphate" evidence="1">
    <location>
        <position position="56"/>
    </location>
</feature>
<dbReference type="PANTHER" id="PTHR37299">
    <property type="entry name" value="TRANSCRIPTIONAL REGULATOR-RELATED"/>
    <property type="match status" value="1"/>
</dbReference>
<dbReference type="PROSITE" id="PS50930">
    <property type="entry name" value="HTH_LYTTR"/>
    <property type="match status" value="1"/>
</dbReference>
<proteinExistence type="predicted"/>
<dbReference type="OrthoDB" id="1646880at2"/>
<dbReference type="SMART" id="SM00448">
    <property type="entry name" value="REC"/>
    <property type="match status" value="1"/>
</dbReference>
<dbReference type="InterPro" id="IPR007492">
    <property type="entry name" value="LytTR_DNA-bd_dom"/>
</dbReference>
<evidence type="ECO:0000256" key="1">
    <source>
        <dbReference type="PROSITE-ProRule" id="PRU00169"/>
    </source>
</evidence>
<dbReference type="Proteomes" id="UP000198984">
    <property type="component" value="Unassembled WGS sequence"/>
</dbReference>
<gene>
    <name evidence="4" type="ORF">SAMN04488505_11063</name>
</gene>
<dbReference type="EMBL" id="FOBB01000010">
    <property type="protein sequence ID" value="SEN40110.1"/>
    <property type="molecule type" value="Genomic_DNA"/>
</dbReference>
<dbReference type="STRING" id="573321.SAMN04488505_11063"/>
<dbReference type="InterPro" id="IPR001789">
    <property type="entry name" value="Sig_transdc_resp-reg_receiver"/>
</dbReference>
<accession>A0A1H8G8N5</accession>
<evidence type="ECO:0000259" key="2">
    <source>
        <dbReference type="PROSITE" id="PS50110"/>
    </source>
</evidence>
<dbReference type="SMART" id="SM00850">
    <property type="entry name" value="LytTR"/>
    <property type="match status" value="1"/>
</dbReference>
<dbReference type="SUPFAM" id="SSF52172">
    <property type="entry name" value="CheY-like"/>
    <property type="match status" value="1"/>
</dbReference>
<organism evidence="4 5">
    <name type="scientific">Chitinophaga rupis</name>
    <dbReference type="NCBI Taxonomy" id="573321"/>
    <lineage>
        <taxon>Bacteria</taxon>
        <taxon>Pseudomonadati</taxon>
        <taxon>Bacteroidota</taxon>
        <taxon>Chitinophagia</taxon>
        <taxon>Chitinophagales</taxon>
        <taxon>Chitinophagaceae</taxon>
        <taxon>Chitinophaga</taxon>
    </lineage>
</organism>
<dbReference type="InterPro" id="IPR011006">
    <property type="entry name" value="CheY-like_superfamily"/>
</dbReference>
<evidence type="ECO:0000259" key="3">
    <source>
        <dbReference type="PROSITE" id="PS50930"/>
    </source>
</evidence>
<dbReference type="PROSITE" id="PS50110">
    <property type="entry name" value="RESPONSE_REGULATORY"/>
    <property type="match status" value="1"/>
</dbReference>
<keyword evidence="1" id="KW-0597">Phosphoprotein</keyword>
<name>A0A1H8G8N5_9BACT</name>
<sequence>MQKLRCIAIDDELLALDVITDYIHKTPFLELVYSTSQVLDALPLVESGGADLVFLDIQMPQLNGLQFMKIIHGKALVIFTTAYPQYALDGYEHDVLDYLLKPVAYERFYKAAQKALSAIRPSQALTPYEKPAAELPNFIFVKTDNKMVKVQLSEILFVEGLKDYIAIQTTAEKIITLQNMKRMEKILPAPRFVRVHKSYIVSLEKTDTIERNRIFIGDHVIPIGDTYREPFFQLIEGRE</sequence>
<protein>
    <submittedName>
        <fullName evidence="4">Two component transcriptional regulator, LytTR family</fullName>
    </submittedName>
</protein>
<dbReference type="GO" id="GO:0003677">
    <property type="term" value="F:DNA binding"/>
    <property type="evidence" value="ECO:0007669"/>
    <property type="project" value="InterPro"/>
</dbReference>
<dbReference type="PANTHER" id="PTHR37299:SF1">
    <property type="entry name" value="STAGE 0 SPORULATION PROTEIN A HOMOLOG"/>
    <property type="match status" value="1"/>
</dbReference>
<dbReference type="RefSeq" id="WP_089919642.1">
    <property type="nucleotide sequence ID" value="NZ_FOBB01000010.1"/>
</dbReference>
<reference evidence="4 5" key="1">
    <citation type="submission" date="2016-10" db="EMBL/GenBank/DDBJ databases">
        <authorList>
            <person name="de Groot N.N."/>
        </authorList>
    </citation>
    <scope>NUCLEOTIDE SEQUENCE [LARGE SCALE GENOMIC DNA]</scope>
    <source>
        <strain evidence="4 5">DSM 21039</strain>
    </source>
</reference>
<evidence type="ECO:0000313" key="5">
    <source>
        <dbReference type="Proteomes" id="UP000198984"/>
    </source>
</evidence>
<dbReference type="AlphaFoldDB" id="A0A1H8G8N5"/>
<feature type="domain" description="HTH LytTR-type" evidence="3">
    <location>
        <begin position="139"/>
        <end position="205"/>
    </location>
</feature>
<keyword evidence="5" id="KW-1185">Reference proteome</keyword>
<feature type="domain" description="Response regulatory" evidence="2">
    <location>
        <begin position="5"/>
        <end position="116"/>
    </location>
</feature>
<dbReference type="Pfam" id="PF00072">
    <property type="entry name" value="Response_reg"/>
    <property type="match status" value="1"/>
</dbReference>
<evidence type="ECO:0000313" key="4">
    <source>
        <dbReference type="EMBL" id="SEN40110.1"/>
    </source>
</evidence>